<gene>
    <name evidence="1" type="ORF">NIES592_08460</name>
</gene>
<name>A0A1U7H1M8_9CYAN</name>
<proteinExistence type="predicted"/>
<protein>
    <submittedName>
        <fullName evidence="1">Uncharacterized protein</fullName>
    </submittedName>
</protein>
<evidence type="ECO:0000313" key="2">
    <source>
        <dbReference type="Proteomes" id="UP000186391"/>
    </source>
</evidence>
<dbReference type="Proteomes" id="UP000186391">
    <property type="component" value="Unassembled WGS sequence"/>
</dbReference>
<accession>A0A1U7H1M8</accession>
<sequence>MLVSTSACCAAILRQQQQENIHHHKQCAKVPLNCEQSTTSKKCTVVENGRVVVTTVNSEQITVNRKLITDN</sequence>
<dbReference type="AlphaFoldDB" id="A0A1U7H1M8"/>
<keyword evidence="2" id="KW-1185">Reference proteome</keyword>
<reference evidence="1 2" key="1">
    <citation type="submission" date="2016-11" db="EMBL/GenBank/DDBJ databases">
        <title>Draft Genome Sequences of Nine Cyanobacterial Strains from Diverse Habitats.</title>
        <authorList>
            <person name="Zhu T."/>
            <person name="Hou S."/>
            <person name="Lu X."/>
            <person name="Hess W.R."/>
        </authorList>
    </citation>
    <scope>NUCLEOTIDE SEQUENCE [LARGE SCALE GENOMIC DNA]</scope>
    <source>
        <strain evidence="1 2">NIES-592</strain>
    </source>
</reference>
<dbReference type="EMBL" id="MRCA01000003">
    <property type="protein sequence ID" value="OKH14899.1"/>
    <property type="molecule type" value="Genomic_DNA"/>
</dbReference>
<evidence type="ECO:0000313" key="1">
    <source>
        <dbReference type="EMBL" id="OKH14899.1"/>
    </source>
</evidence>
<organism evidence="1 2">
    <name type="scientific">Fischerella major NIES-592</name>
    <dbReference type="NCBI Taxonomy" id="210994"/>
    <lineage>
        <taxon>Bacteria</taxon>
        <taxon>Bacillati</taxon>
        <taxon>Cyanobacteriota</taxon>
        <taxon>Cyanophyceae</taxon>
        <taxon>Nostocales</taxon>
        <taxon>Hapalosiphonaceae</taxon>
        <taxon>Fischerella</taxon>
    </lineage>
</organism>
<comment type="caution">
    <text evidence="1">The sequence shown here is derived from an EMBL/GenBank/DDBJ whole genome shotgun (WGS) entry which is preliminary data.</text>
</comment>
<dbReference type="OrthoDB" id="489555at2"/>